<dbReference type="PANTHER" id="PTHR46268">
    <property type="entry name" value="STRESS RESPONSE PROTEIN NHAX"/>
    <property type="match status" value="1"/>
</dbReference>
<dbReference type="Proteomes" id="UP000589896">
    <property type="component" value="Unassembled WGS sequence"/>
</dbReference>
<gene>
    <name evidence="3" type="ORF">H0E82_03020</name>
</gene>
<accession>A0A7Z0QN71</accession>
<dbReference type="AlphaFoldDB" id="A0A7Z0QN71"/>
<organism evidence="3 4">
    <name type="scientific">Luteimonas deserti</name>
    <dbReference type="NCBI Taxonomy" id="2752306"/>
    <lineage>
        <taxon>Bacteria</taxon>
        <taxon>Pseudomonadati</taxon>
        <taxon>Pseudomonadota</taxon>
        <taxon>Gammaproteobacteria</taxon>
        <taxon>Lysobacterales</taxon>
        <taxon>Lysobacteraceae</taxon>
        <taxon>Luteimonas</taxon>
    </lineage>
</organism>
<dbReference type="InterPro" id="IPR006016">
    <property type="entry name" value="UspA"/>
</dbReference>
<comment type="caution">
    <text evidence="3">The sequence shown here is derived from an EMBL/GenBank/DDBJ whole genome shotgun (WGS) entry which is preliminary data.</text>
</comment>
<feature type="domain" description="UspA" evidence="2">
    <location>
        <begin position="12"/>
        <end position="166"/>
    </location>
</feature>
<name>A0A7Z0QN71_9GAMM</name>
<feature type="domain" description="UspA" evidence="2">
    <location>
        <begin position="218"/>
        <end position="292"/>
    </location>
</feature>
<evidence type="ECO:0000313" key="4">
    <source>
        <dbReference type="Proteomes" id="UP000589896"/>
    </source>
</evidence>
<evidence type="ECO:0000313" key="3">
    <source>
        <dbReference type="EMBL" id="NYZ61737.1"/>
    </source>
</evidence>
<dbReference type="CDD" id="cd00293">
    <property type="entry name" value="USP-like"/>
    <property type="match status" value="2"/>
</dbReference>
<evidence type="ECO:0000259" key="2">
    <source>
        <dbReference type="Pfam" id="PF00582"/>
    </source>
</evidence>
<dbReference type="InterPro" id="IPR006015">
    <property type="entry name" value="Universal_stress_UspA"/>
</dbReference>
<dbReference type="PANTHER" id="PTHR46268:SF6">
    <property type="entry name" value="UNIVERSAL STRESS PROTEIN UP12"/>
    <property type="match status" value="1"/>
</dbReference>
<comment type="similarity">
    <text evidence="1">Belongs to the universal stress protein A family.</text>
</comment>
<sequence length="292" mass="30629">MTTTPLTPTGGRVLAAIDASTHARGVADLAAWAAQRLGVGLDVMHAIERDSTVAPPADLSGSLSLGSQETLLAELAAHDTQRGQLAQRHGRALLDQVRAHLRETAGIEAEARLRQGALVDALTDVEPDVRLFVLGRRGADDDGAPGHLGRNLERAIRAVRRPVLVVTRPQTTVAAFAVAFDGSATAQRCVDLVAASPLLRGLRCHLVTVGHDDRHAAVHAAAVATLEAAGFAPQVIALAGAPDAALVTHVTAEHLDLLVMGAYGHSRIRHLLVGSTTTQVLRTTRVPVVLLR</sequence>
<dbReference type="EMBL" id="JACCJZ010000008">
    <property type="protein sequence ID" value="NYZ61737.1"/>
    <property type="molecule type" value="Genomic_DNA"/>
</dbReference>
<dbReference type="Pfam" id="PF00582">
    <property type="entry name" value="Usp"/>
    <property type="match status" value="2"/>
</dbReference>
<evidence type="ECO:0000256" key="1">
    <source>
        <dbReference type="ARBA" id="ARBA00008791"/>
    </source>
</evidence>
<dbReference type="RefSeq" id="WP_180543598.1">
    <property type="nucleotide sequence ID" value="NZ_JACCJZ010000008.1"/>
</dbReference>
<proteinExistence type="inferred from homology"/>
<keyword evidence="4" id="KW-1185">Reference proteome</keyword>
<protein>
    <submittedName>
        <fullName evidence="3">Universal stress protein</fullName>
    </submittedName>
</protein>
<dbReference type="SUPFAM" id="SSF52402">
    <property type="entry name" value="Adenine nucleotide alpha hydrolases-like"/>
    <property type="match status" value="2"/>
</dbReference>
<reference evidence="3 4" key="1">
    <citation type="submission" date="2020-07" db="EMBL/GenBank/DDBJ databases">
        <title>isolation of Luteimonas sp. SJ-16.</title>
        <authorList>
            <person name="Huang X.-X."/>
            <person name="Xu L."/>
            <person name="Sun J.-Q."/>
        </authorList>
    </citation>
    <scope>NUCLEOTIDE SEQUENCE [LARGE SCALE GENOMIC DNA]</scope>
    <source>
        <strain evidence="3 4">SJ-16</strain>
    </source>
</reference>
<dbReference type="Gene3D" id="3.40.50.12370">
    <property type="match status" value="1"/>
</dbReference>
<dbReference type="PRINTS" id="PR01438">
    <property type="entry name" value="UNVRSLSTRESS"/>
</dbReference>